<proteinExistence type="predicted"/>
<feature type="non-terminal residue" evidence="1">
    <location>
        <position position="1"/>
    </location>
</feature>
<dbReference type="EMBL" id="BART01014796">
    <property type="protein sequence ID" value="GAG77254.1"/>
    <property type="molecule type" value="Genomic_DNA"/>
</dbReference>
<organism evidence="1">
    <name type="scientific">marine sediment metagenome</name>
    <dbReference type="NCBI Taxonomy" id="412755"/>
    <lineage>
        <taxon>unclassified sequences</taxon>
        <taxon>metagenomes</taxon>
        <taxon>ecological metagenomes</taxon>
    </lineage>
</organism>
<name>X1A686_9ZZZZ</name>
<gene>
    <name evidence="1" type="ORF">S01H4_29199</name>
</gene>
<evidence type="ECO:0000313" key="1">
    <source>
        <dbReference type="EMBL" id="GAG77254.1"/>
    </source>
</evidence>
<reference evidence="1" key="1">
    <citation type="journal article" date="2014" name="Front. Microbiol.">
        <title>High frequency of phylogenetically diverse reductive dehalogenase-homologous genes in deep subseafloor sedimentary metagenomes.</title>
        <authorList>
            <person name="Kawai M."/>
            <person name="Futagami T."/>
            <person name="Toyoda A."/>
            <person name="Takaki Y."/>
            <person name="Nishi S."/>
            <person name="Hori S."/>
            <person name="Arai W."/>
            <person name="Tsubouchi T."/>
            <person name="Morono Y."/>
            <person name="Uchiyama I."/>
            <person name="Ito T."/>
            <person name="Fujiyama A."/>
            <person name="Inagaki F."/>
            <person name="Takami H."/>
        </authorList>
    </citation>
    <scope>NUCLEOTIDE SEQUENCE</scope>
    <source>
        <strain evidence="1">Expedition CK06-06</strain>
    </source>
</reference>
<protein>
    <submittedName>
        <fullName evidence="1">Uncharacterized protein</fullName>
    </submittedName>
</protein>
<comment type="caution">
    <text evidence="1">The sequence shown here is derived from an EMBL/GenBank/DDBJ whole genome shotgun (WGS) entry which is preliminary data.</text>
</comment>
<accession>X1A686</accession>
<sequence>LYIYDVYGKRSFSDVKEHYDDNPNDILLFKESTRKYLEMISGDGKPFYDIDKYHIEMAKYFI</sequence>
<dbReference type="AlphaFoldDB" id="X1A686"/>